<organism evidence="1 2">
    <name type="scientific">Plectus sambesii</name>
    <dbReference type="NCBI Taxonomy" id="2011161"/>
    <lineage>
        <taxon>Eukaryota</taxon>
        <taxon>Metazoa</taxon>
        <taxon>Ecdysozoa</taxon>
        <taxon>Nematoda</taxon>
        <taxon>Chromadorea</taxon>
        <taxon>Plectida</taxon>
        <taxon>Plectina</taxon>
        <taxon>Plectoidea</taxon>
        <taxon>Plectidae</taxon>
        <taxon>Plectus</taxon>
    </lineage>
</organism>
<dbReference type="AlphaFoldDB" id="A0A914XKG0"/>
<sequence>MFKFKSTPIDPGVNPDFNPDPVPDPDFLKTPTPTFEINPVPDPDFSKTPTPVGHFNPSVHTYFASRLHKVYCYLWTDQTPKCDFGRKDQVDFRTDNNDCEAFVVCRLDCYDDDLLNGVSMLLWPKRIEAYNGMPFWLVHSRNYRKR</sequence>
<reference evidence="2" key="1">
    <citation type="submission" date="2022-11" db="UniProtKB">
        <authorList>
            <consortium name="WormBaseParasite"/>
        </authorList>
    </citation>
    <scope>IDENTIFICATION</scope>
</reference>
<accession>A0A914XKG0</accession>
<dbReference type="Proteomes" id="UP000887566">
    <property type="component" value="Unplaced"/>
</dbReference>
<proteinExistence type="predicted"/>
<evidence type="ECO:0000313" key="2">
    <source>
        <dbReference type="WBParaSite" id="PSAMB.scaffold8678size5938.g31652.t1"/>
    </source>
</evidence>
<keyword evidence="1" id="KW-1185">Reference proteome</keyword>
<dbReference type="WBParaSite" id="PSAMB.scaffold8678size5938.g31652.t1">
    <property type="protein sequence ID" value="PSAMB.scaffold8678size5938.g31652.t1"/>
    <property type="gene ID" value="PSAMB.scaffold8678size5938.g31652"/>
</dbReference>
<name>A0A914XKG0_9BILA</name>
<evidence type="ECO:0000313" key="1">
    <source>
        <dbReference type="Proteomes" id="UP000887566"/>
    </source>
</evidence>
<protein>
    <submittedName>
        <fullName evidence="2">Uncharacterized protein</fullName>
    </submittedName>
</protein>